<dbReference type="Pfam" id="PF20044">
    <property type="entry name" value="DUF6446"/>
    <property type="match status" value="1"/>
</dbReference>
<dbReference type="RefSeq" id="WP_261495226.1">
    <property type="nucleotide sequence ID" value="NZ_JAOCQF010000001.1"/>
</dbReference>
<dbReference type="Proteomes" id="UP001205601">
    <property type="component" value="Unassembled WGS sequence"/>
</dbReference>
<protein>
    <submittedName>
        <fullName evidence="1">DUF6446 family protein</fullName>
    </submittedName>
</protein>
<gene>
    <name evidence="1" type="ORF">N5I32_09545</name>
</gene>
<keyword evidence="2" id="KW-1185">Reference proteome</keyword>
<reference evidence="2" key="1">
    <citation type="submission" date="2023-07" db="EMBL/GenBank/DDBJ databases">
        <title>Defluviimonas sediminis sp. nov., isolated from mangrove sediment.</title>
        <authorList>
            <person name="Liu L."/>
            <person name="Li J."/>
            <person name="Huang Y."/>
            <person name="Pan J."/>
            <person name="Li M."/>
        </authorList>
    </citation>
    <scope>NUCLEOTIDE SEQUENCE [LARGE SCALE GENOMIC DNA]</scope>
    <source>
        <strain evidence="2">FT324</strain>
    </source>
</reference>
<accession>A0ABT2NLG7</accession>
<dbReference type="InterPro" id="IPR045616">
    <property type="entry name" value="DUF6446"/>
</dbReference>
<comment type="caution">
    <text evidence="1">The sequence shown here is derived from an EMBL/GenBank/DDBJ whole genome shotgun (WGS) entry which is preliminary data.</text>
</comment>
<dbReference type="EMBL" id="JAOCQF010000001">
    <property type="protein sequence ID" value="MCT8329755.1"/>
    <property type="molecule type" value="Genomic_DNA"/>
</dbReference>
<name>A0ABT2NLG7_9RHOB</name>
<proteinExistence type="predicted"/>
<sequence length="157" mass="16964">MNGKIVGGFLVLSALVAGAAMYYLQVYAFYRPVEVSSPTAAIRLVSLGGAQEAMLTSDFEGIDADSSPLRFRGCFVTPMTLAMLSETFEPYENPTPVNAPSWFDCFDAEAIGDDLQSGAALAFLSEKNIHPGVDRVVAVYPDGRAYAWHQLNESAEK</sequence>
<evidence type="ECO:0000313" key="1">
    <source>
        <dbReference type="EMBL" id="MCT8329755.1"/>
    </source>
</evidence>
<evidence type="ECO:0000313" key="2">
    <source>
        <dbReference type="Proteomes" id="UP001205601"/>
    </source>
</evidence>
<organism evidence="1 2">
    <name type="scientific">Albidovulum sediminis</name>
    <dbReference type="NCBI Taxonomy" id="3066345"/>
    <lineage>
        <taxon>Bacteria</taxon>
        <taxon>Pseudomonadati</taxon>
        <taxon>Pseudomonadota</taxon>
        <taxon>Alphaproteobacteria</taxon>
        <taxon>Rhodobacterales</taxon>
        <taxon>Paracoccaceae</taxon>
        <taxon>Albidovulum</taxon>
    </lineage>
</organism>